<keyword evidence="1" id="KW-0808">Transferase</keyword>
<protein>
    <submittedName>
        <fullName evidence="1">Reverse transcriptase-like protein</fullName>
    </submittedName>
</protein>
<comment type="caution">
    <text evidence="1">The sequence shown here is derived from an EMBL/GenBank/DDBJ whole genome shotgun (WGS) entry which is preliminary data.</text>
</comment>
<gene>
    <name evidence="1" type="ORF">PoB_004418800</name>
</gene>
<proteinExistence type="predicted"/>
<keyword evidence="1" id="KW-0548">Nucleotidyltransferase</keyword>
<dbReference type="InterPro" id="IPR012337">
    <property type="entry name" value="RNaseH-like_sf"/>
</dbReference>
<evidence type="ECO:0000313" key="1">
    <source>
        <dbReference type="EMBL" id="GFO17683.1"/>
    </source>
</evidence>
<dbReference type="AlphaFoldDB" id="A0AAV4BFR3"/>
<dbReference type="Proteomes" id="UP000735302">
    <property type="component" value="Unassembled WGS sequence"/>
</dbReference>
<dbReference type="InterPro" id="IPR036397">
    <property type="entry name" value="RNaseH_sf"/>
</dbReference>
<dbReference type="SUPFAM" id="SSF53098">
    <property type="entry name" value="Ribonuclease H-like"/>
    <property type="match status" value="1"/>
</dbReference>
<keyword evidence="1" id="KW-0695">RNA-directed DNA polymerase</keyword>
<accession>A0AAV4BFR3</accession>
<name>A0AAV4BFR3_9GAST</name>
<organism evidence="1 2">
    <name type="scientific">Plakobranchus ocellatus</name>
    <dbReference type="NCBI Taxonomy" id="259542"/>
    <lineage>
        <taxon>Eukaryota</taxon>
        <taxon>Metazoa</taxon>
        <taxon>Spiralia</taxon>
        <taxon>Lophotrochozoa</taxon>
        <taxon>Mollusca</taxon>
        <taxon>Gastropoda</taxon>
        <taxon>Heterobranchia</taxon>
        <taxon>Euthyneura</taxon>
        <taxon>Panpulmonata</taxon>
        <taxon>Sacoglossa</taxon>
        <taxon>Placobranchoidea</taxon>
        <taxon>Plakobranchidae</taxon>
        <taxon>Plakobranchus</taxon>
    </lineage>
</organism>
<keyword evidence="2" id="KW-1185">Reference proteome</keyword>
<dbReference type="GO" id="GO:0003676">
    <property type="term" value="F:nucleic acid binding"/>
    <property type="evidence" value="ECO:0007669"/>
    <property type="project" value="InterPro"/>
</dbReference>
<reference evidence="1 2" key="1">
    <citation type="journal article" date="2021" name="Elife">
        <title>Chloroplast acquisition without the gene transfer in kleptoplastic sea slugs, Plakobranchus ocellatus.</title>
        <authorList>
            <person name="Maeda T."/>
            <person name="Takahashi S."/>
            <person name="Yoshida T."/>
            <person name="Shimamura S."/>
            <person name="Takaki Y."/>
            <person name="Nagai Y."/>
            <person name="Toyoda A."/>
            <person name="Suzuki Y."/>
            <person name="Arimoto A."/>
            <person name="Ishii H."/>
            <person name="Satoh N."/>
            <person name="Nishiyama T."/>
            <person name="Hasebe M."/>
            <person name="Maruyama T."/>
            <person name="Minagawa J."/>
            <person name="Obokata J."/>
            <person name="Shigenobu S."/>
        </authorList>
    </citation>
    <scope>NUCLEOTIDE SEQUENCE [LARGE SCALE GENOMIC DNA]</scope>
</reference>
<evidence type="ECO:0000313" key="2">
    <source>
        <dbReference type="Proteomes" id="UP000735302"/>
    </source>
</evidence>
<dbReference type="Gene3D" id="3.30.420.10">
    <property type="entry name" value="Ribonuclease H-like superfamily/Ribonuclease H"/>
    <property type="match status" value="1"/>
</dbReference>
<dbReference type="EMBL" id="BLXT01004871">
    <property type="protein sequence ID" value="GFO17683.1"/>
    <property type="molecule type" value="Genomic_DNA"/>
</dbReference>
<sequence>MIFFKDISCLKLFCLFKPMRGLKTWETADIDSYSAKDTKEQAPRALTLLGGVGSTVACESALRSAGTLLSRVRAPLPAHWPDGGPESLRSSCSPISRCWIFNWGANLRSLRTIYVSYVRPVLEYANPVLNLASTKSLENLERVQNAALRLITGGMRSTPIAILQLAANCEPLELRREEHTVLTQEKYLRAGEGSALKQMAENFSNQSRRLKKTSVLSAAQEFSKKFELPQERVPIAIQTWSPDTAPTLPETHCEKGWIGSKDDAPPTALRAIALERIDSFDKSYTLCYTDGSAKDGVHDGGYGILVQWPGRQGPGTGSAEVGTALQLVEELVQVENVRIIFQWLPSHVGIGGNETADSLANQGRNQQQPNNPVTLTQVAHLLRRKTAALWEAASGSSDDRTQKFNEARRAGDYIGVLDRCDAVQLFRVRAGHSLLRSDMFRRKWSATTVCRLCGEESEDCSHVLFSCGELSGIRETDWSDITLQEALLGSKDMVRAARLLRVFISRATR</sequence>
<dbReference type="GO" id="GO:0003964">
    <property type="term" value="F:RNA-directed DNA polymerase activity"/>
    <property type="evidence" value="ECO:0007669"/>
    <property type="project" value="UniProtKB-KW"/>
</dbReference>